<evidence type="ECO:0000256" key="4">
    <source>
        <dbReference type="ARBA" id="ARBA00023015"/>
    </source>
</evidence>
<feature type="domain" description="CtsR C-terminal dimerization" evidence="9">
    <location>
        <begin position="78"/>
        <end position="147"/>
    </location>
</feature>
<evidence type="ECO:0000259" key="9">
    <source>
        <dbReference type="Pfam" id="PF17727"/>
    </source>
</evidence>
<organism evidence="10 11">
    <name type="scientific">Metallumcola ferriviriculae</name>
    <dbReference type="NCBI Taxonomy" id="3039180"/>
    <lineage>
        <taxon>Bacteria</taxon>
        <taxon>Bacillati</taxon>
        <taxon>Bacillota</taxon>
        <taxon>Clostridia</taxon>
        <taxon>Neomoorellales</taxon>
        <taxon>Desulfitibacteraceae</taxon>
        <taxon>Metallumcola</taxon>
    </lineage>
</organism>
<dbReference type="Pfam" id="PF05848">
    <property type="entry name" value="CtsR"/>
    <property type="match status" value="1"/>
</dbReference>
<feature type="domain" description="CtsR N-terminal HTH" evidence="8">
    <location>
        <begin position="3"/>
        <end position="73"/>
    </location>
</feature>
<dbReference type="Gene3D" id="1.10.1200.150">
    <property type="entry name" value="Transcriptional regulator CtsR, C-terminal domain"/>
    <property type="match status" value="1"/>
</dbReference>
<gene>
    <name evidence="10" type="ORF">MFMK1_000162</name>
</gene>
<accession>A0AAU0UJH7</accession>
<dbReference type="InterPro" id="IPR041908">
    <property type="entry name" value="CtsR_C_sf"/>
</dbReference>
<sequence length="159" mass="18038">MRSLADKIEQYIKSMLKEQQTATLELKRNDLAQVFQCVPSQINYVLGTRFTLEHGYLIESRRGGGGYIRITKISMGQDNELLRLIDQTANKLISQQAGEGLTDRLAEEGFLSSRETLLVKAMISRDALPVELPLRDMVRANIIRAVLLTLLRKEFNEEG</sequence>
<dbReference type="Proteomes" id="UP001329915">
    <property type="component" value="Chromosome"/>
</dbReference>
<name>A0AAU0UJH7_9FIRM</name>
<keyword evidence="3 7" id="KW-0678">Repressor</keyword>
<evidence type="ECO:0000256" key="7">
    <source>
        <dbReference type="PIRNR" id="PIRNR010607"/>
    </source>
</evidence>
<dbReference type="Pfam" id="PF17727">
    <property type="entry name" value="CtsR_C"/>
    <property type="match status" value="1"/>
</dbReference>
<dbReference type="InterPro" id="IPR041473">
    <property type="entry name" value="CtsR_C"/>
</dbReference>
<evidence type="ECO:0000313" key="10">
    <source>
        <dbReference type="EMBL" id="WRO20400.1"/>
    </source>
</evidence>
<proteinExistence type="inferred from homology"/>
<evidence type="ECO:0000256" key="1">
    <source>
        <dbReference type="ARBA" id="ARBA00010189"/>
    </source>
</evidence>
<evidence type="ECO:0000313" key="11">
    <source>
        <dbReference type="Proteomes" id="UP001329915"/>
    </source>
</evidence>
<keyword evidence="11" id="KW-1185">Reference proteome</keyword>
<keyword evidence="5 7" id="KW-0238">DNA-binding</keyword>
<dbReference type="RefSeq" id="WP_366923299.1">
    <property type="nucleotide sequence ID" value="NZ_CP121694.1"/>
</dbReference>
<evidence type="ECO:0000256" key="6">
    <source>
        <dbReference type="ARBA" id="ARBA00023163"/>
    </source>
</evidence>
<keyword evidence="4 7" id="KW-0805">Transcription regulation</keyword>
<dbReference type="GO" id="GO:0003677">
    <property type="term" value="F:DNA binding"/>
    <property type="evidence" value="ECO:0007669"/>
    <property type="project" value="UniProtKB-UniRule"/>
</dbReference>
<protein>
    <recommendedName>
        <fullName evidence="2 7">Transcriptional regulator CtsR</fullName>
    </recommendedName>
</protein>
<keyword evidence="6 7" id="KW-0804">Transcription</keyword>
<dbReference type="InterPro" id="IPR040465">
    <property type="entry name" value="CtsR_N"/>
</dbReference>
<dbReference type="KEGG" id="dbc:MFMK1_000162"/>
<comment type="similarity">
    <text evidence="1 7">Belongs to the CtsR family.</text>
</comment>
<dbReference type="GO" id="GO:0006355">
    <property type="term" value="P:regulation of DNA-templated transcription"/>
    <property type="evidence" value="ECO:0007669"/>
    <property type="project" value="UniProtKB-UniRule"/>
</dbReference>
<dbReference type="AlphaFoldDB" id="A0AAU0UJH7"/>
<evidence type="ECO:0000259" key="8">
    <source>
        <dbReference type="Pfam" id="PF05848"/>
    </source>
</evidence>
<dbReference type="Gene3D" id="3.30.56.130">
    <property type="entry name" value="Transcriptional regulator CtsR, winged HTH domain"/>
    <property type="match status" value="1"/>
</dbReference>
<dbReference type="InterPro" id="IPR008463">
    <property type="entry name" value="CtsR"/>
</dbReference>
<dbReference type="EMBL" id="CP121694">
    <property type="protein sequence ID" value="WRO20400.1"/>
    <property type="molecule type" value="Genomic_DNA"/>
</dbReference>
<dbReference type="PIRSF" id="PIRSF010607">
    <property type="entry name" value="Txn_repr_CtsR"/>
    <property type="match status" value="1"/>
</dbReference>
<dbReference type="InterPro" id="IPR041902">
    <property type="entry name" value="CtsR_N_sf"/>
</dbReference>
<evidence type="ECO:0000256" key="5">
    <source>
        <dbReference type="ARBA" id="ARBA00023125"/>
    </source>
</evidence>
<evidence type="ECO:0000256" key="3">
    <source>
        <dbReference type="ARBA" id="ARBA00022491"/>
    </source>
</evidence>
<reference evidence="10 11" key="1">
    <citation type="submission" date="2023-04" db="EMBL/GenBank/DDBJ databases">
        <authorList>
            <person name="Hsu D."/>
        </authorList>
    </citation>
    <scope>NUCLEOTIDE SEQUENCE [LARGE SCALE GENOMIC DNA]</scope>
    <source>
        <strain evidence="10 11">MK1</strain>
    </source>
</reference>
<evidence type="ECO:0000256" key="2">
    <source>
        <dbReference type="ARBA" id="ARBA00014129"/>
    </source>
</evidence>